<proteinExistence type="predicted"/>
<accession>A0ABQ7WDX4</accession>
<reference evidence="2 3" key="1">
    <citation type="journal article" date="2021" name="bioRxiv">
        <title>Chromosome-scale and haplotype-resolved genome assembly of a tetraploid potato cultivar.</title>
        <authorList>
            <person name="Sun H."/>
            <person name="Jiao W.-B."/>
            <person name="Krause K."/>
            <person name="Campoy J.A."/>
            <person name="Goel M."/>
            <person name="Folz-Donahue K."/>
            <person name="Kukat C."/>
            <person name="Huettel B."/>
            <person name="Schneeberger K."/>
        </authorList>
    </citation>
    <scope>NUCLEOTIDE SEQUENCE [LARGE SCALE GENOMIC DNA]</scope>
    <source>
        <strain evidence="2">SolTubOtavaFocal</strain>
        <tissue evidence="2">Leaves</tissue>
    </source>
</reference>
<evidence type="ECO:0000313" key="3">
    <source>
        <dbReference type="Proteomes" id="UP000826656"/>
    </source>
</evidence>
<evidence type="ECO:0000259" key="1">
    <source>
        <dbReference type="Pfam" id="PF05678"/>
    </source>
</evidence>
<dbReference type="Pfam" id="PF05678">
    <property type="entry name" value="VQ"/>
    <property type="match status" value="1"/>
</dbReference>
<gene>
    <name evidence="2" type="ORF">KY290_004731</name>
</gene>
<organism evidence="2 3">
    <name type="scientific">Solanum tuberosum</name>
    <name type="common">Potato</name>
    <dbReference type="NCBI Taxonomy" id="4113"/>
    <lineage>
        <taxon>Eukaryota</taxon>
        <taxon>Viridiplantae</taxon>
        <taxon>Streptophyta</taxon>
        <taxon>Embryophyta</taxon>
        <taxon>Tracheophyta</taxon>
        <taxon>Spermatophyta</taxon>
        <taxon>Magnoliopsida</taxon>
        <taxon>eudicotyledons</taxon>
        <taxon>Gunneridae</taxon>
        <taxon>Pentapetalae</taxon>
        <taxon>asterids</taxon>
        <taxon>lamiids</taxon>
        <taxon>Solanales</taxon>
        <taxon>Solanaceae</taxon>
        <taxon>Solanoideae</taxon>
        <taxon>Solaneae</taxon>
        <taxon>Solanum</taxon>
    </lineage>
</organism>
<name>A0ABQ7WDX4_SOLTU</name>
<dbReference type="InterPro" id="IPR008889">
    <property type="entry name" value="VQ"/>
</dbReference>
<dbReference type="Proteomes" id="UP000826656">
    <property type="component" value="Unassembled WGS sequence"/>
</dbReference>
<comment type="caution">
    <text evidence="2">The sequence shown here is derived from an EMBL/GenBank/DDBJ whole genome shotgun (WGS) entry which is preliminary data.</text>
</comment>
<evidence type="ECO:0000313" key="2">
    <source>
        <dbReference type="EMBL" id="KAH0778304.1"/>
    </source>
</evidence>
<keyword evidence="3" id="KW-1185">Reference proteome</keyword>
<protein>
    <recommendedName>
        <fullName evidence="1">VQ domain-containing protein</fullName>
    </recommendedName>
</protein>
<dbReference type="InterPro" id="IPR039608">
    <property type="entry name" value="VQ_1/10"/>
</dbReference>
<dbReference type="EMBL" id="JAIVGD010000002">
    <property type="protein sequence ID" value="KAH0778304.1"/>
    <property type="molecule type" value="Genomic_DNA"/>
</dbReference>
<sequence>MSKEGVKIVIINTEYIQTDASSFKSVVQKFTGKNSSSPAPAKVTPVAYRRRYDHGDDNKLLKDLSPLDELLGLYANEVVRDR</sequence>
<feature type="domain" description="VQ" evidence="1">
    <location>
        <begin position="10"/>
        <end position="36"/>
    </location>
</feature>
<dbReference type="PANTHER" id="PTHR34777">
    <property type="entry name" value="VQ MOTIF-CONTAINING PROTEIN 10"/>
    <property type="match status" value="1"/>
</dbReference>
<dbReference type="PANTHER" id="PTHR34777:SF17">
    <property type="entry name" value="VQ DOMAIN-CONTAINING PROTEIN"/>
    <property type="match status" value="1"/>
</dbReference>